<dbReference type="OrthoDB" id="6154438at2759"/>
<dbReference type="InterPro" id="IPR036397">
    <property type="entry name" value="RNaseH_sf"/>
</dbReference>
<dbReference type="FunFam" id="3.30.70.270:FF:000020">
    <property type="entry name" value="Transposon Tf2-6 polyprotein-like Protein"/>
    <property type="match status" value="1"/>
</dbReference>
<dbReference type="InterPro" id="IPR043502">
    <property type="entry name" value="DNA/RNA_pol_sf"/>
</dbReference>
<gene>
    <name evidence="3" type="ORF">EB796_012062</name>
</gene>
<dbReference type="Gene3D" id="3.30.420.10">
    <property type="entry name" value="Ribonuclease H-like superfamily/Ribonuclease H"/>
    <property type="match status" value="1"/>
</dbReference>
<dbReference type="PANTHER" id="PTHR37984:SF7">
    <property type="entry name" value="INTEGRASE CATALYTIC DOMAIN-CONTAINING PROTEIN"/>
    <property type="match status" value="1"/>
</dbReference>
<evidence type="ECO:0000313" key="4">
    <source>
        <dbReference type="Proteomes" id="UP000593567"/>
    </source>
</evidence>
<protein>
    <recommendedName>
        <fullName evidence="2">Integrase catalytic domain-containing protein</fullName>
    </recommendedName>
</protein>
<dbReference type="FunFam" id="1.10.340.70:FF:000003">
    <property type="entry name" value="Protein CBG25708"/>
    <property type="match status" value="1"/>
</dbReference>
<feature type="compositionally biased region" description="Polar residues" evidence="1">
    <location>
        <begin position="927"/>
        <end position="961"/>
    </location>
</feature>
<dbReference type="InterPro" id="IPR001584">
    <property type="entry name" value="Integrase_cat-core"/>
</dbReference>
<dbReference type="InterPro" id="IPR041588">
    <property type="entry name" value="Integrase_H2C2"/>
</dbReference>
<evidence type="ECO:0000313" key="3">
    <source>
        <dbReference type="EMBL" id="KAF6029629.1"/>
    </source>
</evidence>
<dbReference type="GO" id="GO:0003676">
    <property type="term" value="F:nucleic acid binding"/>
    <property type="evidence" value="ECO:0007669"/>
    <property type="project" value="InterPro"/>
</dbReference>
<dbReference type="GO" id="GO:0015074">
    <property type="term" value="P:DNA integration"/>
    <property type="evidence" value="ECO:0007669"/>
    <property type="project" value="InterPro"/>
</dbReference>
<accession>A0A7J7JTD7</accession>
<dbReference type="EMBL" id="VXIV02001800">
    <property type="protein sequence ID" value="KAF6029629.1"/>
    <property type="molecule type" value="Genomic_DNA"/>
</dbReference>
<dbReference type="CDD" id="cd09274">
    <property type="entry name" value="RNase_HI_RT_Ty3"/>
    <property type="match status" value="1"/>
</dbReference>
<dbReference type="PROSITE" id="PS50994">
    <property type="entry name" value="INTEGRASE"/>
    <property type="match status" value="1"/>
</dbReference>
<feature type="compositionally biased region" description="Polar residues" evidence="1">
    <location>
        <begin position="12"/>
        <end position="22"/>
    </location>
</feature>
<sequence length="975" mass="110949">MAEGGLRPPGNFINSSTNPSETSRNWAKWLEQYDFYMIATEKAGKSQEIQVATLLTLLGAQGQEIFRTFSLTNAERKNIETVKKAFTDHFAPQVKMVYERFKFHSRIQRPDETFEDFLTALRTLITTCNFHDDEQDNALMDRIVAGISSQQVREDIFNLPGNPDLDQVIQLCRRSEATRQYLSDISKYTSPAVVNVVNVDTQEKNVDAVSVSKRTNAQFYKSEKQTYIKNCRYCLSSHPSRNCPAYGKTCNICAKKNHFAKACSKKTVRDIYTNDNSHPSKANVLTEEAAYTSPIDTDLTFMLRNTSTNPKEWLLGMATYLSKFCSNLSEVTSPLRELTKKSVTWSWGDEQQEAFDKLKTLVVSSPTLKLFDPDLPLTLSVDSSQSGMGAVLMQEGQPIEFASCSLTDTQKKYAQIEKEFLAVQFGLRRFHQYIYGKHVHVETDHLPLLGIMKKGLNDLSARLLRMRLRNQIYDYSLLFKPGNTLFLADTLSRAFLSSNCQDAELLEKLDTDQIHAVSAGILTNQSFRDKLVNAVKQDPAMQILDSYIVNGWPATKKACIEPLKSFWTVRYDLTVYQDLILRNNQIVIPVSMRRQILDIIHKGHLGISKCIERAKNSVYWPGYQGQIRDLIESCSPCQENMRANTQTSFEPHEIPDYPMQSISMDVFYLDGTEYLVTVDRYSKWPACYMLKSTKSSEIIELLKRQFVDFGRPEVVFSDNASYFVSYEFQRFLEDYGIKHVTASPYHSPSSGLVERMNQTIKSCLTKAKQSDQSLFDVLHTLRNTPISSQLPSPAVLLQSRNLRDNLNCLPKQLKPQHIDLPTIDSLFRERQAKAMFDSSVNKLATEFCVGMEVWCKVAHRKWIEGKIIEHADTPRSFYIKFRDNRVLRKNQSQLRVRKSVIPPAQAPVIPSIPCSPTSNTPLDLTPSIPQGQSRIPNEPTAHNDTQTHNITNGNHTVTRSGRISKPPVRYGNGVT</sequence>
<evidence type="ECO:0000259" key="2">
    <source>
        <dbReference type="PROSITE" id="PS50994"/>
    </source>
</evidence>
<dbReference type="Proteomes" id="UP000593567">
    <property type="component" value="Unassembled WGS sequence"/>
</dbReference>
<dbReference type="AlphaFoldDB" id="A0A7J7JTD7"/>
<dbReference type="InterPro" id="IPR043128">
    <property type="entry name" value="Rev_trsase/Diguanyl_cyclase"/>
</dbReference>
<feature type="region of interest" description="Disordered" evidence="1">
    <location>
        <begin position="927"/>
        <end position="975"/>
    </location>
</feature>
<name>A0A7J7JTD7_BUGNE</name>
<dbReference type="Pfam" id="PF00665">
    <property type="entry name" value="rve"/>
    <property type="match status" value="1"/>
</dbReference>
<keyword evidence="4" id="KW-1185">Reference proteome</keyword>
<dbReference type="InterPro" id="IPR041577">
    <property type="entry name" value="RT_RNaseH_2"/>
</dbReference>
<dbReference type="Gene3D" id="3.30.70.270">
    <property type="match status" value="1"/>
</dbReference>
<organism evidence="3 4">
    <name type="scientific">Bugula neritina</name>
    <name type="common">Brown bryozoan</name>
    <name type="synonym">Sertularia neritina</name>
    <dbReference type="NCBI Taxonomy" id="10212"/>
    <lineage>
        <taxon>Eukaryota</taxon>
        <taxon>Metazoa</taxon>
        <taxon>Spiralia</taxon>
        <taxon>Lophotrochozoa</taxon>
        <taxon>Bryozoa</taxon>
        <taxon>Gymnolaemata</taxon>
        <taxon>Cheilostomatida</taxon>
        <taxon>Flustrina</taxon>
        <taxon>Buguloidea</taxon>
        <taxon>Bugulidae</taxon>
        <taxon>Bugula</taxon>
    </lineage>
</organism>
<dbReference type="InterPro" id="IPR012337">
    <property type="entry name" value="RNaseH-like_sf"/>
</dbReference>
<reference evidence="3" key="1">
    <citation type="submission" date="2020-06" db="EMBL/GenBank/DDBJ databases">
        <title>Draft genome of Bugula neritina, a colonial animal packing powerful symbionts and potential medicines.</title>
        <authorList>
            <person name="Rayko M."/>
        </authorList>
    </citation>
    <scope>NUCLEOTIDE SEQUENCE [LARGE SCALE GENOMIC DNA]</scope>
    <source>
        <strain evidence="3">Kwan_BN1</strain>
    </source>
</reference>
<feature type="region of interest" description="Disordered" evidence="1">
    <location>
        <begin position="1"/>
        <end position="22"/>
    </location>
</feature>
<dbReference type="InterPro" id="IPR050951">
    <property type="entry name" value="Retrovirus_Pol_polyprotein"/>
</dbReference>
<feature type="domain" description="Integrase catalytic" evidence="2">
    <location>
        <begin position="654"/>
        <end position="818"/>
    </location>
</feature>
<dbReference type="PANTHER" id="PTHR37984">
    <property type="entry name" value="PROTEIN CBG26694"/>
    <property type="match status" value="1"/>
</dbReference>
<dbReference type="SUPFAM" id="SSF53098">
    <property type="entry name" value="Ribonuclease H-like"/>
    <property type="match status" value="1"/>
</dbReference>
<dbReference type="SUPFAM" id="SSF56672">
    <property type="entry name" value="DNA/RNA polymerases"/>
    <property type="match status" value="1"/>
</dbReference>
<dbReference type="Pfam" id="PF17921">
    <property type="entry name" value="Integrase_H2C2"/>
    <property type="match status" value="1"/>
</dbReference>
<comment type="caution">
    <text evidence="3">The sequence shown here is derived from an EMBL/GenBank/DDBJ whole genome shotgun (WGS) entry which is preliminary data.</text>
</comment>
<dbReference type="FunFam" id="3.30.420.10:FF:000063">
    <property type="entry name" value="Retrovirus-related Pol polyprotein from transposon 297-like Protein"/>
    <property type="match status" value="1"/>
</dbReference>
<proteinExistence type="predicted"/>
<evidence type="ECO:0000256" key="1">
    <source>
        <dbReference type="SAM" id="MobiDB-lite"/>
    </source>
</evidence>
<dbReference type="Pfam" id="PF17919">
    <property type="entry name" value="RT_RNaseH_2"/>
    <property type="match status" value="1"/>
</dbReference>
<dbReference type="Gene3D" id="1.10.340.70">
    <property type="match status" value="1"/>
</dbReference>